<dbReference type="Proteomes" id="UP001527099">
    <property type="component" value="Unassembled WGS sequence"/>
</dbReference>
<evidence type="ECO:0008006" key="3">
    <source>
        <dbReference type="Google" id="ProtNLM"/>
    </source>
</evidence>
<evidence type="ECO:0000313" key="1">
    <source>
        <dbReference type="EMBL" id="MCY9692043.1"/>
    </source>
</evidence>
<reference evidence="1 2" key="1">
    <citation type="submission" date="2022-05" db="EMBL/GenBank/DDBJ databases">
        <title>Genome Sequencing of Bee-Associated Microbes.</title>
        <authorList>
            <person name="Dunlap C."/>
        </authorList>
    </citation>
    <scope>NUCLEOTIDE SEQUENCE [LARGE SCALE GENOMIC DNA]</scope>
    <source>
        <strain evidence="1 2">NRRL B-14421</strain>
    </source>
</reference>
<dbReference type="EMBL" id="JAMDMX010000008">
    <property type="protein sequence ID" value="MCY9692043.1"/>
    <property type="molecule type" value="Genomic_DNA"/>
</dbReference>
<evidence type="ECO:0000313" key="2">
    <source>
        <dbReference type="Proteomes" id="UP001527099"/>
    </source>
</evidence>
<sequence length="93" mass="11039">MNTRSIIWLPTVRTKLIQFRSERFTKEETFDFITQVVLEVEDYLKNPVIGKAYTEEFGEYRGITRIVARKFRIYFEIVDDVLTIVAVLFPGEK</sequence>
<keyword evidence="2" id="KW-1185">Reference proteome</keyword>
<name>A0ABT4G7D3_9BACL</name>
<organism evidence="1 2">
    <name type="scientific">Paenibacillus alginolyticus</name>
    <dbReference type="NCBI Taxonomy" id="59839"/>
    <lineage>
        <taxon>Bacteria</taxon>
        <taxon>Bacillati</taxon>
        <taxon>Bacillota</taxon>
        <taxon>Bacilli</taxon>
        <taxon>Bacillales</taxon>
        <taxon>Paenibacillaceae</taxon>
        <taxon>Paenibacillus</taxon>
    </lineage>
</organism>
<protein>
    <recommendedName>
        <fullName evidence="3">Type II toxin-antitoxin system RelE/ParE family toxin</fullName>
    </recommendedName>
</protein>
<proteinExistence type="predicted"/>
<dbReference type="RefSeq" id="WP_268613667.1">
    <property type="nucleotide sequence ID" value="NZ_JAMDMX010000008.1"/>
</dbReference>
<gene>
    <name evidence="1" type="ORF">M5X19_03755</name>
</gene>
<accession>A0ABT4G7D3</accession>
<comment type="caution">
    <text evidence="1">The sequence shown here is derived from an EMBL/GenBank/DDBJ whole genome shotgun (WGS) entry which is preliminary data.</text>
</comment>